<dbReference type="GO" id="GO:0004553">
    <property type="term" value="F:hydrolase activity, hydrolyzing O-glycosyl compounds"/>
    <property type="evidence" value="ECO:0007669"/>
    <property type="project" value="InterPro"/>
</dbReference>
<dbReference type="GO" id="GO:0005975">
    <property type="term" value="P:carbohydrate metabolic process"/>
    <property type="evidence" value="ECO:0007669"/>
    <property type="project" value="InterPro"/>
</dbReference>
<dbReference type="AlphaFoldDB" id="A0A5C0VMC9"/>
<dbReference type="InterPro" id="IPR000757">
    <property type="entry name" value="Beta-glucanase-like"/>
</dbReference>
<dbReference type="PANTHER" id="PTHR10963:SF55">
    <property type="entry name" value="GLYCOSIDE HYDROLASE FAMILY 16 PROTEIN"/>
    <property type="match status" value="1"/>
</dbReference>
<dbReference type="InterPro" id="IPR013320">
    <property type="entry name" value="ConA-like_dom_sf"/>
</dbReference>
<gene>
    <name evidence="3" type="ORF">FYC62_12845</name>
</gene>
<sequence length="281" mass="31570">MIRMDRIVLFSLGLVALACTEKKDLPPTTAPKAIEDKNWTFELSPVWADEFTGSGKPDATKWGYDIGGSGWGNNELQYYTAGDNVNIANGILTITARKENRESNLYTSSRLVTRGKGDFLYGRFEIRAKLPTGRGTWPAIWMLPTDFAYGNWPNSGEIDIMEHVGYDQNRVHITVHTGAFNHSINTQKGNSKVIPTASTAFHNYRVDWTPYAVRGYIDNDLVFEFVNNGQGFKAWPFDKRFHLLLNIAVGGNWGGAQGVDPNVFPTAMDIDYVRVYKMIDK</sequence>
<dbReference type="Gene3D" id="2.60.120.200">
    <property type="match status" value="1"/>
</dbReference>
<accession>A0A5C0VMC9</accession>
<dbReference type="PROSITE" id="PS51762">
    <property type="entry name" value="GH16_2"/>
    <property type="match status" value="1"/>
</dbReference>
<reference evidence="3 4" key="1">
    <citation type="submission" date="2019-08" db="EMBL/GenBank/DDBJ databases">
        <title>Pedobacter sp. nov., isolated from Han river, South Korea.</title>
        <authorList>
            <person name="Lee D.-H."/>
            <person name="Kim Y.-S."/>
            <person name="Hwang E.-M."/>
            <person name="Le Tran T.C."/>
            <person name="Cha C.-J."/>
        </authorList>
    </citation>
    <scope>NUCLEOTIDE SEQUENCE [LARGE SCALE GENOMIC DNA]</scope>
    <source>
        <strain evidence="3 4">CJ43</strain>
    </source>
</reference>
<dbReference type="CDD" id="cd08023">
    <property type="entry name" value="GH16_laminarinase_like"/>
    <property type="match status" value="1"/>
</dbReference>
<dbReference type="SUPFAM" id="SSF49899">
    <property type="entry name" value="Concanavalin A-like lectins/glucanases"/>
    <property type="match status" value="1"/>
</dbReference>
<evidence type="ECO:0000313" key="3">
    <source>
        <dbReference type="EMBL" id="QEK53329.1"/>
    </source>
</evidence>
<evidence type="ECO:0000256" key="1">
    <source>
        <dbReference type="ARBA" id="ARBA00006865"/>
    </source>
</evidence>
<dbReference type="PROSITE" id="PS51257">
    <property type="entry name" value="PROKAR_LIPOPROTEIN"/>
    <property type="match status" value="1"/>
</dbReference>
<dbReference type="EMBL" id="CP043329">
    <property type="protein sequence ID" value="QEK53329.1"/>
    <property type="molecule type" value="Genomic_DNA"/>
</dbReference>
<proteinExistence type="inferred from homology"/>
<keyword evidence="4" id="KW-1185">Reference proteome</keyword>
<comment type="similarity">
    <text evidence="1">Belongs to the glycosyl hydrolase 16 family.</text>
</comment>
<organism evidence="3 4">
    <name type="scientific">Pedobacter aquae</name>
    <dbReference type="NCBI Taxonomy" id="2605747"/>
    <lineage>
        <taxon>Bacteria</taxon>
        <taxon>Pseudomonadati</taxon>
        <taxon>Bacteroidota</taxon>
        <taxon>Sphingobacteriia</taxon>
        <taxon>Sphingobacteriales</taxon>
        <taxon>Sphingobacteriaceae</taxon>
        <taxon>Pedobacter</taxon>
    </lineage>
</organism>
<protein>
    <submittedName>
        <fullName evidence="3">Glycoside hydrolase family 16 protein</fullName>
    </submittedName>
</protein>
<keyword evidence="3" id="KW-0378">Hydrolase</keyword>
<dbReference type="PANTHER" id="PTHR10963">
    <property type="entry name" value="GLYCOSYL HYDROLASE-RELATED"/>
    <property type="match status" value="1"/>
</dbReference>
<dbReference type="Proteomes" id="UP000323653">
    <property type="component" value="Chromosome"/>
</dbReference>
<dbReference type="InterPro" id="IPR050546">
    <property type="entry name" value="Glycosyl_Hydrlase_16"/>
</dbReference>
<dbReference type="KEGG" id="pej:FYC62_12845"/>
<evidence type="ECO:0000313" key="4">
    <source>
        <dbReference type="Proteomes" id="UP000323653"/>
    </source>
</evidence>
<evidence type="ECO:0000259" key="2">
    <source>
        <dbReference type="PROSITE" id="PS51762"/>
    </source>
</evidence>
<dbReference type="Pfam" id="PF00722">
    <property type="entry name" value="Glyco_hydro_16"/>
    <property type="match status" value="1"/>
</dbReference>
<name>A0A5C0VMC9_9SPHI</name>
<feature type="domain" description="GH16" evidence="2">
    <location>
        <begin position="49"/>
        <end position="281"/>
    </location>
</feature>